<accession>B6HMC5</accession>
<keyword evidence="2" id="KW-1185">Reference proteome</keyword>
<organism evidence="1 2">
    <name type="scientific">Penicillium rubens (strain ATCC 28089 / DSM 1075 / NRRL 1951 / Wisconsin 54-1255)</name>
    <name type="common">Penicillium chrysogenum</name>
    <dbReference type="NCBI Taxonomy" id="500485"/>
    <lineage>
        <taxon>Eukaryota</taxon>
        <taxon>Fungi</taxon>
        <taxon>Dikarya</taxon>
        <taxon>Ascomycota</taxon>
        <taxon>Pezizomycotina</taxon>
        <taxon>Eurotiomycetes</taxon>
        <taxon>Eurotiomycetidae</taxon>
        <taxon>Eurotiales</taxon>
        <taxon>Aspergillaceae</taxon>
        <taxon>Penicillium</taxon>
        <taxon>Penicillium chrysogenum species complex</taxon>
    </lineage>
</organism>
<dbReference type="EMBL" id="AM920436">
    <property type="protein sequence ID" value="CAP95764.1"/>
    <property type="molecule type" value="Genomic_DNA"/>
</dbReference>
<proteinExistence type="predicted"/>
<evidence type="ECO:0000313" key="2">
    <source>
        <dbReference type="Proteomes" id="UP000000724"/>
    </source>
</evidence>
<gene>
    <name evidence="1" type="ORF">Pc21g08670</name>
    <name evidence="1" type="ORF">PCH_Pc21g08670</name>
</gene>
<reference evidence="1 2" key="1">
    <citation type="journal article" date="2008" name="Nat. Biotechnol.">
        <title>Genome sequencing and analysis of the filamentous fungus Penicillium chrysogenum.</title>
        <authorList>
            <person name="van den Berg M.A."/>
            <person name="Albang R."/>
            <person name="Albermann K."/>
            <person name="Badger J.H."/>
            <person name="Daran J.-M."/>
            <person name="Driessen A.J.M."/>
            <person name="Garcia-Estrada C."/>
            <person name="Fedorova N.D."/>
            <person name="Harris D.M."/>
            <person name="Heijne W.H.M."/>
            <person name="Joardar V.S."/>
            <person name="Kiel J.A.K.W."/>
            <person name="Kovalchuk A."/>
            <person name="Martin J.F."/>
            <person name="Nierman W.C."/>
            <person name="Nijland J.G."/>
            <person name="Pronk J.T."/>
            <person name="Roubos J.A."/>
            <person name="van der Klei I.J."/>
            <person name="van Peij N.N.M.E."/>
            <person name="Veenhuis M."/>
            <person name="von Doehren H."/>
            <person name="Wagner C."/>
            <person name="Wortman J.R."/>
            <person name="Bovenberg R.A.L."/>
        </authorList>
    </citation>
    <scope>NUCLEOTIDE SEQUENCE [LARGE SCALE GENOMIC DNA]</scope>
    <source>
        <strain evidence="2">ATCC 28089 / DSM 1075 / NRRL 1951 / Wisconsin 54-1255</strain>
    </source>
</reference>
<dbReference type="OrthoDB" id="4096181at2759"/>
<sequence>MIVTITTKRDNLYYINTTILKKAINTILVDTKPNYFSITTISKNSYILERTINNRIKISLGEIKAFFKEKYKILINYTKKSNRLIKRINLTLFNRGSLAYYYINKYRTKLSLRKEEAIVIGYNRLSRNSNLYKNTSPYKKTKLISLKKVNIDPISPNKEDKVLTRGETSRRITIDPNYKIEVLIKTNIDKKDE</sequence>
<protein>
    <submittedName>
        <fullName evidence="1">Pc21g08670 protein</fullName>
    </submittedName>
</protein>
<dbReference type="OMA" id="TKRDNLY"/>
<evidence type="ECO:0000313" key="1">
    <source>
        <dbReference type="EMBL" id="CAP95764.1"/>
    </source>
</evidence>
<dbReference type="AlphaFoldDB" id="B6HMC5"/>
<dbReference type="HOGENOM" id="CLU_450239_0_0_1"/>
<dbReference type="BioCyc" id="PCHR:PC21G08670-MONOMER"/>
<name>B6HMC5_PENRW</name>
<dbReference type="Proteomes" id="UP000000724">
    <property type="component" value="Contig Pc00c21"/>
</dbReference>